<gene>
    <name evidence="1" type="ORF">D3H35_27515</name>
</gene>
<accession>A0A398CLT8</accession>
<proteinExistence type="predicted"/>
<protein>
    <submittedName>
        <fullName evidence="1">Uncharacterized protein</fullName>
    </submittedName>
</protein>
<sequence>MERHLNELHQIEVDQIGHELDTLVRATSPSMIVFRSLTVVGTSSNVPSLKRMFAEYVTCPPVSVMTGNVQSKKLTA</sequence>
<evidence type="ECO:0000313" key="2">
    <source>
        <dbReference type="Proteomes" id="UP000266340"/>
    </source>
</evidence>
<reference evidence="1 2" key="1">
    <citation type="submission" date="2018-09" db="EMBL/GenBank/DDBJ databases">
        <title>Cohnella cavernae sp. nov., isolated from a karst cave.</title>
        <authorList>
            <person name="Zhu H."/>
        </authorList>
    </citation>
    <scope>NUCLEOTIDE SEQUENCE [LARGE SCALE GENOMIC DNA]</scope>
    <source>
        <strain evidence="1 2">K2E09-144</strain>
    </source>
</reference>
<dbReference type="EMBL" id="QXJM01000051">
    <property type="protein sequence ID" value="RIE00611.1"/>
    <property type="molecule type" value="Genomic_DNA"/>
</dbReference>
<comment type="caution">
    <text evidence="1">The sequence shown here is derived from an EMBL/GenBank/DDBJ whole genome shotgun (WGS) entry which is preliminary data.</text>
</comment>
<evidence type="ECO:0000313" key="1">
    <source>
        <dbReference type="EMBL" id="RIE00611.1"/>
    </source>
</evidence>
<dbReference type="AlphaFoldDB" id="A0A398CLT8"/>
<name>A0A398CLT8_9BACL</name>
<keyword evidence="2" id="KW-1185">Reference proteome</keyword>
<dbReference type="Proteomes" id="UP000266340">
    <property type="component" value="Unassembled WGS sequence"/>
</dbReference>
<organism evidence="1 2">
    <name type="scientific">Cohnella faecalis</name>
    <dbReference type="NCBI Taxonomy" id="2315694"/>
    <lineage>
        <taxon>Bacteria</taxon>
        <taxon>Bacillati</taxon>
        <taxon>Bacillota</taxon>
        <taxon>Bacilli</taxon>
        <taxon>Bacillales</taxon>
        <taxon>Paenibacillaceae</taxon>
        <taxon>Cohnella</taxon>
    </lineage>
</organism>